<name>A0A2H3NIK2_9BACT</name>
<dbReference type="Gene3D" id="1.20.1600.10">
    <property type="entry name" value="Outer membrane efflux proteins (OEP)"/>
    <property type="match status" value="1"/>
</dbReference>
<dbReference type="GO" id="GO:0015562">
    <property type="term" value="F:efflux transmembrane transporter activity"/>
    <property type="evidence" value="ECO:0007669"/>
    <property type="project" value="InterPro"/>
</dbReference>
<dbReference type="OrthoDB" id="1680428at2"/>
<evidence type="ECO:0000313" key="5">
    <source>
        <dbReference type="Proteomes" id="UP000221024"/>
    </source>
</evidence>
<evidence type="ECO:0000256" key="3">
    <source>
        <dbReference type="SAM" id="Phobius"/>
    </source>
</evidence>
<evidence type="ECO:0000313" key="4">
    <source>
        <dbReference type="EMBL" id="PEN05222.1"/>
    </source>
</evidence>
<dbReference type="SUPFAM" id="SSF56954">
    <property type="entry name" value="Outer membrane efflux proteins (OEP)"/>
    <property type="match status" value="1"/>
</dbReference>
<accession>A0A2H3NIK2</accession>
<dbReference type="PANTHER" id="PTHR30203">
    <property type="entry name" value="OUTER MEMBRANE CATION EFFLUX PROTEIN"/>
    <property type="match status" value="1"/>
</dbReference>
<feature type="transmembrane region" description="Helical" evidence="3">
    <location>
        <begin position="44"/>
        <end position="64"/>
    </location>
</feature>
<keyword evidence="3" id="KW-1133">Transmembrane helix</keyword>
<evidence type="ECO:0000256" key="1">
    <source>
        <dbReference type="ARBA" id="ARBA00007613"/>
    </source>
</evidence>
<dbReference type="InterPro" id="IPR003423">
    <property type="entry name" value="OMP_efflux"/>
</dbReference>
<dbReference type="PANTHER" id="PTHR30203:SF24">
    <property type="entry name" value="BLR4935 PROTEIN"/>
    <property type="match status" value="1"/>
</dbReference>
<comment type="caution">
    <text evidence="4">The sequence shown here is derived from an EMBL/GenBank/DDBJ whole genome shotgun (WGS) entry which is preliminary data.</text>
</comment>
<keyword evidence="5" id="KW-1185">Reference proteome</keyword>
<gene>
    <name evidence="4" type="ORF">CRI93_13500</name>
</gene>
<evidence type="ECO:0000256" key="2">
    <source>
        <dbReference type="SAM" id="MobiDB-lite"/>
    </source>
</evidence>
<protein>
    <recommendedName>
        <fullName evidence="6">Transporter</fullName>
    </recommendedName>
</protein>
<organism evidence="4 5">
    <name type="scientific">Longimonas halophila</name>
    <dbReference type="NCBI Taxonomy" id="1469170"/>
    <lineage>
        <taxon>Bacteria</taxon>
        <taxon>Pseudomonadati</taxon>
        <taxon>Rhodothermota</taxon>
        <taxon>Rhodothermia</taxon>
        <taxon>Rhodothermales</taxon>
        <taxon>Salisaetaceae</taxon>
        <taxon>Longimonas</taxon>
    </lineage>
</organism>
<dbReference type="Proteomes" id="UP000221024">
    <property type="component" value="Unassembled WGS sequence"/>
</dbReference>
<dbReference type="EMBL" id="PDEP01000015">
    <property type="protein sequence ID" value="PEN05222.1"/>
    <property type="molecule type" value="Genomic_DNA"/>
</dbReference>
<dbReference type="AlphaFoldDB" id="A0A2H3NIK2"/>
<evidence type="ECO:0008006" key="6">
    <source>
        <dbReference type="Google" id="ProtNLM"/>
    </source>
</evidence>
<comment type="similarity">
    <text evidence="1">Belongs to the outer membrane factor (OMF) (TC 1.B.17) family.</text>
</comment>
<dbReference type="Pfam" id="PF02321">
    <property type="entry name" value="OEP"/>
    <property type="match status" value="1"/>
</dbReference>
<dbReference type="InterPro" id="IPR010131">
    <property type="entry name" value="MdtP/NodT-like"/>
</dbReference>
<keyword evidence="3" id="KW-0812">Transmembrane</keyword>
<proteinExistence type="inferred from homology"/>
<keyword evidence="3" id="KW-0472">Membrane</keyword>
<reference evidence="4 5" key="1">
    <citation type="submission" date="2017-10" db="EMBL/GenBank/DDBJ databases">
        <title>Draft genome of Longimonas halophila.</title>
        <authorList>
            <person name="Goh K.M."/>
            <person name="Shamsir M.S."/>
            <person name="Lim S.W."/>
        </authorList>
    </citation>
    <scope>NUCLEOTIDE SEQUENCE [LARGE SCALE GENOMIC DNA]</scope>
    <source>
        <strain evidence="4 5">KCTC 42399</strain>
    </source>
</reference>
<feature type="region of interest" description="Disordered" evidence="2">
    <location>
        <begin position="1"/>
        <end position="35"/>
    </location>
</feature>
<sequence length="491" mass="55066">MLSTTKRRTNSSDFLTTEPPGLEAPGGANRRGRGRRRGGGYREAFWCSILALCVAFGISVSATAQDLPYNDLLTEPAPDALTPLDDYFQEAVANNAALQAEYQDVVAQSNVGAQVGALPDPEVNLAFFANPPDQEGSLPGRLSGSVMQMTPWFGTRSARRSAADARTRALQQRLEQRALNLMRDVQATYVSYYRTQRAVELTERNLALLESLVPTVEARYETAQARSGQVDLLRIEMERDELRTRLASLRESRRPLRARFNELLNRAGDASIDLPEELPDMPLMLAGQQVQADAEAIADLLISRNPGLQSFDAQLRAAEHTERAARLDGWPQFGLGVQVMGRDFMQMRTMQRMNEGVALMATIQVPLFRGAYRAQQREATAQRRATRHRQTQQENELRTTIETHVQTYRDATRRIELHRERLLPRAAQALNILREDYQAGGSDIDEVIRMQRQMLDYAIALVEAQADQHTARARLEALAPMPNRPTPDFAP</sequence>